<evidence type="ECO:0000259" key="3">
    <source>
        <dbReference type="Pfam" id="PF11250"/>
    </source>
</evidence>
<dbReference type="STRING" id="3983.A0A2C9W050"/>
<feature type="region of interest" description="Disordered" evidence="2">
    <location>
        <begin position="141"/>
        <end position="208"/>
    </location>
</feature>
<dbReference type="Proteomes" id="UP000091857">
    <property type="component" value="Chromosome 4"/>
</dbReference>
<proteinExistence type="inferred from homology"/>
<evidence type="ECO:0000256" key="2">
    <source>
        <dbReference type="SAM" id="MobiDB-lite"/>
    </source>
</evidence>
<feature type="region of interest" description="Disordered" evidence="2">
    <location>
        <begin position="73"/>
        <end position="128"/>
    </location>
</feature>
<gene>
    <name evidence="4" type="ORF">MANES_04G062200v8</name>
</gene>
<sequence length="556" mass="61942">MSSLSKSFRLSSSLNEEFMVSKKKGIVSILGSECERSKSAASLRRTLSADMSSKKWLSQHGFSPLKKIASSEEFPVSMADSSSSEGEEEYDNGTREKETEPRGQFEIWSSIQQEKQKQSSKEELEKPGQFDIWSSILSQKAKDDNKSLPPPYIHPLVKRSASGLSEKSLEICTESLGSETGSDGFSSYPPSETGDAEEEKEEEQEENRVVVAQKYEDIDDWRVSKYNLAATSKKLPQKSFPPPLPSLSRRDGASLHMRTRRDNGRLVLEAVSVPSQNNFRAERQHDRLVLTFINNPNEEEEPKTEEEKDMELFEVEIENSADEQIHEGDEEDDEEEEEGMEAEAEIEEEEELEKIVNERGRGGGGGGSGEMKFVMEQAPKFSSGVINVHRLALMMNKPMALANRDPTWPNKFNEMAKFEEGSVEEAMNPITPLTQSLPPRPPVSRMIPMPAGAAAAVTAKAAASFNAYEYYWKPKPMTATTKAAAAAAGCLSPMAPNPQSIRSKDNNSKKIISNEKKQDLVVLRGNKGEYLVPLSKGCKEARRSLLFWEPYCIATS</sequence>
<dbReference type="InterPro" id="IPR046431">
    <property type="entry name" value="FAF_dom"/>
</dbReference>
<keyword evidence="5" id="KW-1185">Reference proteome</keyword>
<comment type="similarity">
    <text evidence="1">Belongs to the fantastic four family.</text>
</comment>
<comment type="caution">
    <text evidence="4">The sequence shown here is derived from an EMBL/GenBank/DDBJ whole genome shotgun (WGS) entry which is preliminary data.</text>
</comment>
<feature type="region of interest" description="Disordered" evidence="2">
    <location>
        <begin position="318"/>
        <end position="352"/>
    </location>
</feature>
<feature type="compositionally biased region" description="Basic and acidic residues" evidence="2">
    <location>
        <begin position="92"/>
        <end position="103"/>
    </location>
</feature>
<reference evidence="5" key="1">
    <citation type="journal article" date="2016" name="Nat. Biotechnol.">
        <title>Sequencing wild and cultivated cassava and related species reveals extensive interspecific hybridization and genetic diversity.</title>
        <authorList>
            <person name="Bredeson J.V."/>
            <person name="Lyons J.B."/>
            <person name="Prochnik S.E."/>
            <person name="Wu G.A."/>
            <person name="Ha C.M."/>
            <person name="Edsinger-Gonzales E."/>
            <person name="Grimwood J."/>
            <person name="Schmutz J."/>
            <person name="Rabbi I.Y."/>
            <person name="Egesi C."/>
            <person name="Nauluvula P."/>
            <person name="Lebot V."/>
            <person name="Ndunguru J."/>
            <person name="Mkamilo G."/>
            <person name="Bart R.S."/>
            <person name="Setter T.L."/>
            <person name="Gleadow R.M."/>
            <person name="Kulakow P."/>
            <person name="Ferguson M.E."/>
            <person name="Rounsley S."/>
            <person name="Rokhsar D.S."/>
        </authorList>
    </citation>
    <scope>NUCLEOTIDE SEQUENCE [LARGE SCALE GENOMIC DNA]</scope>
    <source>
        <strain evidence="5">cv. AM560-2</strain>
    </source>
</reference>
<dbReference type="Pfam" id="PF11250">
    <property type="entry name" value="FAF"/>
    <property type="match status" value="1"/>
</dbReference>
<organism evidence="4 5">
    <name type="scientific">Manihot esculenta</name>
    <name type="common">Cassava</name>
    <name type="synonym">Jatropha manihot</name>
    <dbReference type="NCBI Taxonomy" id="3983"/>
    <lineage>
        <taxon>Eukaryota</taxon>
        <taxon>Viridiplantae</taxon>
        <taxon>Streptophyta</taxon>
        <taxon>Embryophyta</taxon>
        <taxon>Tracheophyta</taxon>
        <taxon>Spermatophyta</taxon>
        <taxon>Magnoliopsida</taxon>
        <taxon>eudicotyledons</taxon>
        <taxon>Gunneridae</taxon>
        <taxon>Pentapetalae</taxon>
        <taxon>rosids</taxon>
        <taxon>fabids</taxon>
        <taxon>Malpighiales</taxon>
        <taxon>Euphorbiaceae</taxon>
        <taxon>Crotonoideae</taxon>
        <taxon>Manihoteae</taxon>
        <taxon>Manihot</taxon>
    </lineage>
</organism>
<dbReference type="OMA" id="CEGFASY"/>
<dbReference type="OrthoDB" id="1303570at2759"/>
<feature type="compositionally biased region" description="Polar residues" evidence="2">
    <location>
        <begin position="175"/>
        <end position="190"/>
    </location>
</feature>
<evidence type="ECO:0000313" key="4">
    <source>
        <dbReference type="EMBL" id="OAY52157.1"/>
    </source>
</evidence>
<evidence type="ECO:0000313" key="5">
    <source>
        <dbReference type="Proteomes" id="UP000091857"/>
    </source>
</evidence>
<feature type="domain" description="FAF" evidence="3">
    <location>
        <begin position="239"/>
        <end position="292"/>
    </location>
</feature>
<name>A0A2C9W050_MANES</name>
<dbReference type="PANTHER" id="PTHR33155:SF3">
    <property type="entry name" value="PROTEIN FAF-LIKE, CHLOROPLASTIC"/>
    <property type="match status" value="1"/>
</dbReference>
<dbReference type="Gramene" id="Manes.04G062200.1.v8.1">
    <property type="protein sequence ID" value="Manes.04G062200.1.v8.1.CDS.1"/>
    <property type="gene ID" value="Manes.04G062200.v8.1"/>
</dbReference>
<feature type="compositionally biased region" description="Acidic residues" evidence="2">
    <location>
        <begin position="194"/>
        <end position="205"/>
    </location>
</feature>
<feature type="compositionally biased region" description="Basic and acidic residues" evidence="2">
    <location>
        <begin position="114"/>
        <end position="128"/>
    </location>
</feature>
<protein>
    <recommendedName>
        <fullName evidence="3">FAF domain-containing protein</fullName>
    </recommendedName>
</protein>
<feature type="region of interest" description="Disordered" evidence="2">
    <location>
        <begin position="234"/>
        <end position="255"/>
    </location>
</feature>
<feature type="compositionally biased region" description="Acidic residues" evidence="2">
    <location>
        <begin position="328"/>
        <end position="352"/>
    </location>
</feature>
<dbReference type="PANTHER" id="PTHR33155">
    <property type="entry name" value="FANTASTIC FOUR-LIKE PROTEIN (DUF3049)"/>
    <property type="match status" value="1"/>
</dbReference>
<evidence type="ECO:0000256" key="1">
    <source>
        <dbReference type="ARBA" id="ARBA00008690"/>
    </source>
</evidence>
<dbReference type="EMBL" id="CM004390">
    <property type="protein sequence ID" value="OAY52157.1"/>
    <property type="molecule type" value="Genomic_DNA"/>
</dbReference>
<accession>A0A2C9W050</accession>
<dbReference type="InterPro" id="IPR021410">
    <property type="entry name" value="FAF"/>
</dbReference>
<dbReference type="AlphaFoldDB" id="A0A2C9W050"/>